<evidence type="ECO:0000259" key="1">
    <source>
        <dbReference type="Pfam" id="PF12697"/>
    </source>
</evidence>
<keyword evidence="2" id="KW-0378">Hydrolase</keyword>
<dbReference type="Pfam" id="PF12697">
    <property type="entry name" value="Abhydrolase_6"/>
    <property type="match status" value="1"/>
</dbReference>
<dbReference type="Gene3D" id="3.40.50.1820">
    <property type="entry name" value="alpha/beta hydrolase"/>
    <property type="match status" value="1"/>
</dbReference>
<protein>
    <submittedName>
        <fullName evidence="2">Alpha/beta hydrolase</fullName>
    </submittedName>
</protein>
<evidence type="ECO:0000313" key="3">
    <source>
        <dbReference type="Proteomes" id="UP001595530"/>
    </source>
</evidence>
<evidence type="ECO:0000313" key="2">
    <source>
        <dbReference type="EMBL" id="MFC3110433.1"/>
    </source>
</evidence>
<reference evidence="3" key="1">
    <citation type="journal article" date="2019" name="Int. J. Syst. Evol. Microbiol.">
        <title>The Global Catalogue of Microorganisms (GCM) 10K type strain sequencing project: providing services to taxonomists for standard genome sequencing and annotation.</title>
        <authorList>
            <consortium name="The Broad Institute Genomics Platform"/>
            <consortium name="The Broad Institute Genome Sequencing Center for Infectious Disease"/>
            <person name="Wu L."/>
            <person name="Ma J."/>
        </authorList>
    </citation>
    <scope>NUCLEOTIDE SEQUENCE [LARGE SCALE GENOMIC DNA]</scope>
    <source>
        <strain evidence="3">KCTC 42986</strain>
    </source>
</reference>
<dbReference type="InterPro" id="IPR050228">
    <property type="entry name" value="Carboxylesterase_BioH"/>
</dbReference>
<sequence>MTAAGNKPILHFAHANSYPAGTYRVFFQYLRQHYEVQALDMHAHNPKYPVTNGWPALVQELIDDLVARYDAPVILVGHSLGGMLSMMAAKARPDLVRCVVLLDSPIVAGWRAIAVRIAKKLGLNDKFSPAQSSVKRRILWPDAEAAYQHFAAKEMFASWPPEVLRDYIEHGTQPHPEGVALRFNRETETAVYRGLPDHLGALMRRPFPVPIGFVGGSASIECRQAGLAATRRTVGKYFRTIPGGHLFPMESPALAAQATHDMIESLLQSLLLAR</sequence>
<organism evidence="2 3">
    <name type="scientific">Undibacterium arcticum</name>
    <dbReference type="NCBI Taxonomy" id="1762892"/>
    <lineage>
        <taxon>Bacteria</taxon>
        <taxon>Pseudomonadati</taxon>
        <taxon>Pseudomonadota</taxon>
        <taxon>Betaproteobacteria</taxon>
        <taxon>Burkholderiales</taxon>
        <taxon>Oxalobacteraceae</taxon>
        <taxon>Undibacterium</taxon>
    </lineage>
</organism>
<feature type="domain" description="AB hydrolase-1" evidence="1">
    <location>
        <begin position="12"/>
        <end position="257"/>
    </location>
</feature>
<dbReference type="RefSeq" id="WP_390325269.1">
    <property type="nucleotide sequence ID" value="NZ_JBHRTP010000078.1"/>
</dbReference>
<accession>A0ABV7F5R4</accession>
<dbReference type="Proteomes" id="UP001595530">
    <property type="component" value="Unassembled WGS sequence"/>
</dbReference>
<dbReference type="SUPFAM" id="SSF53474">
    <property type="entry name" value="alpha/beta-Hydrolases"/>
    <property type="match status" value="1"/>
</dbReference>
<dbReference type="InterPro" id="IPR000073">
    <property type="entry name" value="AB_hydrolase_1"/>
</dbReference>
<name>A0ABV7F5R4_9BURK</name>
<dbReference type="PANTHER" id="PTHR43194:SF2">
    <property type="entry name" value="PEROXISOMAL MEMBRANE PROTEIN LPX1"/>
    <property type="match status" value="1"/>
</dbReference>
<dbReference type="InterPro" id="IPR029058">
    <property type="entry name" value="AB_hydrolase_fold"/>
</dbReference>
<comment type="caution">
    <text evidence="2">The sequence shown here is derived from an EMBL/GenBank/DDBJ whole genome shotgun (WGS) entry which is preliminary data.</text>
</comment>
<gene>
    <name evidence="2" type="ORF">ACFOFO_21110</name>
</gene>
<keyword evidence="3" id="KW-1185">Reference proteome</keyword>
<proteinExistence type="predicted"/>
<dbReference type="EMBL" id="JBHRTP010000078">
    <property type="protein sequence ID" value="MFC3110433.1"/>
    <property type="molecule type" value="Genomic_DNA"/>
</dbReference>
<dbReference type="PANTHER" id="PTHR43194">
    <property type="entry name" value="HYDROLASE ALPHA/BETA FOLD FAMILY"/>
    <property type="match status" value="1"/>
</dbReference>
<dbReference type="GO" id="GO:0016787">
    <property type="term" value="F:hydrolase activity"/>
    <property type="evidence" value="ECO:0007669"/>
    <property type="project" value="UniProtKB-KW"/>
</dbReference>